<dbReference type="EMBL" id="CAJNIZ010004234">
    <property type="protein sequence ID" value="CAE7230486.1"/>
    <property type="molecule type" value="Genomic_DNA"/>
</dbReference>
<gene>
    <name evidence="2" type="ORF">SPIL2461_LOCUS3480</name>
</gene>
<feature type="signal peptide" evidence="1">
    <location>
        <begin position="1"/>
        <end position="21"/>
    </location>
</feature>
<comment type="caution">
    <text evidence="2">The sequence shown here is derived from an EMBL/GenBank/DDBJ whole genome shotgun (WGS) entry which is preliminary data.</text>
</comment>
<name>A0A812KUN9_SYMPI</name>
<reference evidence="2" key="1">
    <citation type="submission" date="2021-02" db="EMBL/GenBank/DDBJ databases">
        <authorList>
            <person name="Dougan E. K."/>
            <person name="Rhodes N."/>
            <person name="Thang M."/>
            <person name="Chan C."/>
        </authorList>
    </citation>
    <scope>NUCLEOTIDE SEQUENCE</scope>
</reference>
<evidence type="ECO:0000256" key="1">
    <source>
        <dbReference type="SAM" id="SignalP"/>
    </source>
</evidence>
<accession>A0A812KUN9</accession>
<evidence type="ECO:0000313" key="3">
    <source>
        <dbReference type="Proteomes" id="UP000649617"/>
    </source>
</evidence>
<evidence type="ECO:0000313" key="2">
    <source>
        <dbReference type="EMBL" id="CAE7230486.1"/>
    </source>
</evidence>
<proteinExistence type="predicted"/>
<dbReference type="AlphaFoldDB" id="A0A812KUN9"/>
<feature type="chain" id="PRO_5032806335" evidence="1">
    <location>
        <begin position="22"/>
        <end position="696"/>
    </location>
</feature>
<keyword evidence="1" id="KW-0732">Signal</keyword>
<sequence length="696" mass="75093">MASRAFFLAFCALQRHFRVSADLSNDTSIVINGTENNETGGLGTPIRLDESYLNPGGSVRCPSRCRRYFAGAGPGDGTICQKQASGVGTAQQNFELGVACYPAYGCGKDMITCVDQAFEGPMPDTSDAAAACADLELVDAEDPWTCGTAEEGRAPCVNNTPNNNAGKWLKATGHLACGWGSTYGRVYPGYNGNPTPATEYFQVSSDFECCVKAMSFENSSWEEGVAALFFQRIDSSCRIDREKIIYGNMDGSAGRSVKYQDTRCGWGQEFLNRHASGAAGAANLHTGGRCVVDGGFSRLSELSSGTNLPGGEIHDGHELPNHRCPEPNGYPFSRNCNVTVKFNTIADAEECCEMCCSMSWLPHVGGVVETDEKNTFTNPCVAWQIVHGRCRILRQEYFDYWNPGMTVHASLTRDSYQPPGNTGWVVPKRGCGTSEEFCNYFSFIYYRQFQESEGVPVDISVFQADGTNLSKDALYRKVVSLSIPANVENMSFELNVSSVPSRHDRRPQLIQGNQNRSFTNITAASFDDVVDGFNSNLTPVTQETAGTGDNCSGTSGTDRRLAEALDNVVISFTSIGTGYDTVDFGVVAALNQAPTTTATTTTRTSSTATTVTHTSSTLTQTATTVTRTTRTYTDITMTSSTITSTEEIQNLTFTNDTSATARGDGSVSSGQSAILSLSLHLPLLILIMLSLYIPHS</sequence>
<organism evidence="2 3">
    <name type="scientific">Symbiodinium pilosum</name>
    <name type="common">Dinoflagellate</name>
    <dbReference type="NCBI Taxonomy" id="2952"/>
    <lineage>
        <taxon>Eukaryota</taxon>
        <taxon>Sar</taxon>
        <taxon>Alveolata</taxon>
        <taxon>Dinophyceae</taxon>
        <taxon>Suessiales</taxon>
        <taxon>Symbiodiniaceae</taxon>
        <taxon>Symbiodinium</taxon>
    </lineage>
</organism>
<protein>
    <submittedName>
        <fullName evidence="2">Uncharacterized protein</fullName>
    </submittedName>
</protein>
<keyword evidence="3" id="KW-1185">Reference proteome</keyword>
<dbReference type="Proteomes" id="UP000649617">
    <property type="component" value="Unassembled WGS sequence"/>
</dbReference>